<keyword evidence="14" id="KW-1185">Reference proteome</keyword>
<accession>A0A6J1NY48</accession>
<dbReference type="GO" id="GO:0008420">
    <property type="term" value="F:RNA polymerase II CTD heptapeptide repeat phosphatase activity"/>
    <property type="evidence" value="ECO:0007669"/>
    <property type="project" value="UniProtKB-UniRule"/>
</dbReference>
<evidence type="ECO:0000256" key="6">
    <source>
        <dbReference type="ARBA" id="ARBA00022833"/>
    </source>
</evidence>
<keyword evidence="6 12" id="KW-0862">Zinc</keyword>
<reference evidence="15" key="1">
    <citation type="submission" date="2025-08" db="UniProtKB">
        <authorList>
            <consortium name="RefSeq"/>
        </authorList>
    </citation>
    <scope>IDENTIFICATION</scope>
</reference>
<comment type="similarity">
    <text evidence="2 11 12">Belongs to the RPAP2 family.</text>
</comment>
<keyword evidence="8 12" id="KW-0539">Nucleus</keyword>
<evidence type="ECO:0000259" key="13">
    <source>
        <dbReference type="PROSITE" id="PS51479"/>
    </source>
</evidence>
<evidence type="ECO:0000256" key="12">
    <source>
        <dbReference type="RuleBase" id="RU367080"/>
    </source>
</evidence>
<keyword evidence="7 12" id="KW-0904">Protein phosphatase</keyword>
<evidence type="ECO:0000256" key="3">
    <source>
        <dbReference type="ARBA" id="ARBA00022723"/>
    </source>
</evidence>
<comment type="catalytic activity">
    <reaction evidence="10 12">
        <text>O-phospho-L-threonyl-[protein] + H2O = L-threonyl-[protein] + phosphate</text>
        <dbReference type="Rhea" id="RHEA:47004"/>
        <dbReference type="Rhea" id="RHEA-COMP:11060"/>
        <dbReference type="Rhea" id="RHEA-COMP:11605"/>
        <dbReference type="ChEBI" id="CHEBI:15377"/>
        <dbReference type="ChEBI" id="CHEBI:30013"/>
        <dbReference type="ChEBI" id="CHEBI:43474"/>
        <dbReference type="ChEBI" id="CHEBI:61977"/>
        <dbReference type="EC" id="3.1.3.16"/>
    </reaction>
</comment>
<dbReference type="Gene3D" id="1.25.40.820">
    <property type="match status" value="1"/>
</dbReference>
<dbReference type="GO" id="GO:0005634">
    <property type="term" value="C:nucleus"/>
    <property type="evidence" value="ECO:0007669"/>
    <property type="project" value="UniProtKB-SubCell"/>
</dbReference>
<dbReference type="GO" id="GO:0043175">
    <property type="term" value="F:RNA polymerase core enzyme binding"/>
    <property type="evidence" value="ECO:0007669"/>
    <property type="project" value="UniProtKB-UniRule"/>
</dbReference>
<dbReference type="OrthoDB" id="2590500at2759"/>
<evidence type="ECO:0000256" key="8">
    <source>
        <dbReference type="ARBA" id="ARBA00023242"/>
    </source>
</evidence>
<dbReference type="Proteomes" id="UP001652582">
    <property type="component" value="Chromosome 4"/>
</dbReference>
<dbReference type="GeneID" id="112054592"/>
<keyword evidence="5 12" id="KW-0378">Hydrolase</keyword>
<gene>
    <name evidence="15" type="primary">LOC112054592</name>
</gene>
<keyword evidence="3 12" id="KW-0479">Metal-binding</keyword>
<dbReference type="Pfam" id="PF04181">
    <property type="entry name" value="RPAP2_Rtr1"/>
    <property type="match status" value="1"/>
</dbReference>
<dbReference type="PROSITE" id="PS51479">
    <property type="entry name" value="ZF_RTR1"/>
    <property type="match status" value="1"/>
</dbReference>
<organism evidence="14 15">
    <name type="scientific">Bicyclus anynana</name>
    <name type="common">Squinting bush brown butterfly</name>
    <dbReference type="NCBI Taxonomy" id="110368"/>
    <lineage>
        <taxon>Eukaryota</taxon>
        <taxon>Metazoa</taxon>
        <taxon>Ecdysozoa</taxon>
        <taxon>Arthropoda</taxon>
        <taxon>Hexapoda</taxon>
        <taxon>Insecta</taxon>
        <taxon>Pterygota</taxon>
        <taxon>Neoptera</taxon>
        <taxon>Endopterygota</taxon>
        <taxon>Lepidoptera</taxon>
        <taxon>Glossata</taxon>
        <taxon>Ditrysia</taxon>
        <taxon>Papilionoidea</taxon>
        <taxon>Nymphalidae</taxon>
        <taxon>Satyrinae</taxon>
        <taxon>Satyrini</taxon>
        <taxon>Mycalesina</taxon>
        <taxon>Bicyclus</taxon>
    </lineage>
</organism>
<comment type="catalytic activity">
    <reaction evidence="9 12">
        <text>O-phospho-L-seryl-[protein] + H2O = L-seryl-[protein] + phosphate</text>
        <dbReference type="Rhea" id="RHEA:20629"/>
        <dbReference type="Rhea" id="RHEA-COMP:9863"/>
        <dbReference type="Rhea" id="RHEA-COMP:11604"/>
        <dbReference type="ChEBI" id="CHEBI:15377"/>
        <dbReference type="ChEBI" id="CHEBI:29999"/>
        <dbReference type="ChEBI" id="CHEBI:43474"/>
        <dbReference type="ChEBI" id="CHEBI:83421"/>
        <dbReference type="EC" id="3.1.3.16"/>
    </reaction>
</comment>
<evidence type="ECO:0000313" key="15">
    <source>
        <dbReference type="RefSeq" id="XP_023950197.2"/>
    </source>
</evidence>
<evidence type="ECO:0000256" key="2">
    <source>
        <dbReference type="ARBA" id="ARBA00005676"/>
    </source>
</evidence>
<evidence type="ECO:0000256" key="4">
    <source>
        <dbReference type="ARBA" id="ARBA00022771"/>
    </source>
</evidence>
<dbReference type="GO" id="GO:0005737">
    <property type="term" value="C:cytoplasm"/>
    <property type="evidence" value="ECO:0007669"/>
    <property type="project" value="TreeGrafter"/>
</dbReference>
<evidence type="ECO:0000256" key="5">
    <source>
        <dbReference type="ARBA" id="ARBA00022801"/>
    </source>
</evidence>
<dbReference type="EC" id="3.1.3.16" evidence="12"/>
<dbReference type="PANTHER" id="PTHR14732">
    <property type="entry name" value="RNA POLYMERASE II SUBUNIT B1 CTD PHOSPHATASE RPAP2-RELATED"/>
    <property type="match status" value="1"/>
</dbReference>
<name>A0A6J1NY48_BICAN</name>
<sequence length="624" mass="71462">MDAQAKKPAKRPTKIEELTKEQVRQAIVKKRECNSKAQRIVESLLDKHILEDYFLKCLPDINQTHLEDVIEERSILHLCGYPLCHKTLSEKDIPKQKYRISMKTNKVYDITARKSFCSNICYKSAMHVKKQMLTSPLWFRDYEKIPVIYLLPLNSVGSMGQEIDLSLTEKIVSTSDRQTFTSVNDFANATLNEVDDNKNSNNTNNNQSHIIENANNIFVAAKDNKIEKIDHSTDDSSNNISTDCNGPPLETTVKNEFINLNTNTNKIGDTNDEQDIKPIDLRIINKPTTAMTSVKETQPVKNITKNPLNIVGDVIEKAVKPVDPILVYVPQTNKSETKCTVNNKKLPQKKQPSIAAITIEVEKCLAEWFTIDTLLFIFGEDKVKEMVAYKGECIKDYLNNYSKHISYSSNTYDQYQALCKKLKMLELEDKRFDLQTLGRESKPLPDYSILKEESKKMQLKVKAFFSAQTEIPIPNETSENTDENIEEENKTQLPLVDKNAQNALRRRIVCKHLNKVLPDILRSLGLYSSISSDICLLVNTFKLKANNIMFKPIQWTLIAIVFIKLLSLRNSGLKILLEQPMAFQHMQLMLLSYKQDGGYLDRLISWLTDIDRLLDVNDTQLTVE</sequence>
<comment type="function">
    <text evidence="12">Putative RNA polymerase II subunit B1 C-terminal domain (CTD) phosphatase involved in RNA polymerase II transcription regulation.</text>
</comment>
<evidence type="ECO:0000313" key="14">
    <source>
        <dbReference type="Proteomes" id="UP001652582"/>
    </source>
</evidence>
<dbReference type="GO" id="GO:0008270">
    <property type="term" value="F:zinc ion binding"/>
    <property type="evidence" value="ECO:0007669"/>
    <property type="project" value="UniProtKB-KW"/>
</dbReference>
<evidence type="ECO:0000256" key="11">
    <source>
        <dbReference type="PROSITE-ProRule" id="PRU00812"/>
    </source>
</evidence>
<dbReference type="InterPro" id="IPR007308">
    <property type="entry name" value="Rtr1/RPAP2_dom"/>
</dbReference>
<evidence type="ECO:0000256" key="7">
    <source>
        <dbReference type="ARBA" id="ARBA00022912"/>
    </source>
</evidence>
<dbReference type="AlphaFoldDB" id="A0A6J1NY48"/>
<comment type="subcellular location">
    <subcellularLocation>
        <location evidence="1 12">Nucleus</location>
    </subcellularLocation>
</comment>
<dbReference type="InterPro" id="IPR038534">
    <property type="entry name" value="Rtr1/RPAP2_sf"/>
</dbReference>
<keyword evidence="4 12" id="KW-0863">Zinc-finger</keyword>
<protein>
    <recommendedName>
        <fullName evidence="12">RNA polymerase II subunit B1 CTD phosphatase RPAP2 homolog</fullName>
        <ecNumber evidence="12">3.1.3.16</ecNumber>
    </recommendedName>
</protein>
<evidence type="ECO:0000256" key="10">
    <source>
        <dbReference type="ARBA" id="ARBA00048336"/>
    </source>
</evidence>
<dbReference type="InterPro" id="IPR039693">
    <property type="entry name" value="Rtr1/RPAP2"/>
</dbReference>
<proteinExistence type="inferred from homology"/>
<evidence type="ECO:0000256" key="9">
    <source>
        <dbReference type="ARBA" id="ARBA00047761"/>
    </source>
</evidence>
<dbReference type="KEGG" id="bany:112054592"/>
<feature type="domain" description="RTR1-type" evidence="13">
    <location>
        <begin position="56"/>
        <end position="141"/>
    </location>
</feature>
<dbReference type="PANTHER" id="PTHR14732:SF0">
    <property type="entry name" value="RNA POLYMERASE II SUBUNIT B1 CTD PHOSPHATASE RPAP2-RELATED"/>
    <property type="match status" value="1"/>
</dbReference>
<evidence type="ECO:0000256" key="1">
    <source>
        <dbReference type="ARBA" id="ARBA00004123"/>
    </source>
</evidence>
<dbReference type="RefSeq" id="XP_023950197.2">
    <property type="nucleotide sequence ID" value="XM_024094429.2"/>
</dbReference>